<dbReference type="PRINTS" id="PR00032">
    <property type="entry name" value="HTHARAC"/>
</dbReference>
<keyword evidence="1" id="KW-0805">Transcription regulation</keyword>
<accession>A0A8J3E1T3</accession>
<dbReference type="PROSITE" id="PS01124">
    <property type="entry name" value="HTH_ARAC_FAMILY_2"/>
    <property type="match status" value="1"/>
</dbReference>
<dbReference type="GO" id="GO:0003700">
    <property type="term" value="F:DNA-binding transcription factor activity"/>
    <property type="evidence" value="ECO:0007669"/>
    <property type="project" value="InterPro"/>
</dbReference>
<dbReference type="GO" id="GO:0043565">
    <property type="term" value="F:sequence-specific DNA binding"/>
    <property type="evidence" value="ECO:0007669"/>
    <property type="project" value="InterPro"/>
</dbReference>
<comment type="caution">
    <text evidence="5">The sequence shown here is derived from an EMBL/GenBank/DDBJ whole genome shotgun (WGS) entry which is preliminary data.</text>
</comment>
<organism evidence="5 6">
    <name type="scientific">Aliidongia dinghuensis</name>
    <dbReference type="NCBI Taxonomy" id="1867774"/>
    <lineage>
        <taxon>Bacteria</taxon>
        <taxon>Pseudomonadati</taxon>
        <taxon>Pseudomonadota</taxon>
        <taxon>Alphaproteobacteria</taxon>
        <taxon>Rhodospirillales</taxon>
        <taxon>Dongiaceae</taxon>
        <taxon>Aliidongia</taxon>
    </lineage>
</organism>
<evidence type="ECO:0000313" key="6">
    <source>
        <dbReference type="Proteomes" id="UP000646365"/>
    </source>
</evidence>
<dbReference type="AlphaFoldDB" id="A0A8J3E1T3"/>
<sequence>MSCEKIDFVTSQIAASPALRPGAAHGPAIVRMRRQHNGAFSLQISDLRVDQDPELLRILPANVTVRAETRDGAGLSLEIQFLAQPGQDAEAPDRRTPPGLPKWRLKRAFDHIEANLAEPISLPDLAEVAGLSPTYFSTQFRATTGLRPHEYILRRRIHHAQRMLLDPRTSVIEIALSVGFQTHAHFTTVFKRFVGETPYRWRQRNLEAPEPAVRLGAA</sequence>
<feature type="domain" description="HTH araC/xylS-type" evidence="4">
    <location>
        <begin position="106"/>
        <end position="204"/>
    </location>
</feature>
<dbReference type="PANTHER" id="PTHR46796">
    <property type="entry name" value="HTH-TYPE TRANSCRIPTIONAL ACTIVATOR RHAS-RELATED"/>
    <property type="match status" value="1"/>
</dbReference>
<dbReference type="Gene3D" id="1.10.10.60">
    <property type="entry name" value="Homeodomain-like"/>
    <property type="match status" value="2"/>
</dbReference>
<keyword evidence="2" id="KW-0238">DNA-binding</keyword>
<reference evidence="5" key="1">
    <citation type="journal article" date="2014" name="Int. J. Syst. Evol. Microbiol.">
        <title>Complete genome sequence of Corynebacterium casei LMG S-19264T (=DSM 44701T), isolated from a smear-ripened cheese.</title>
        <authorList>
            <consortium name="US DOE Joint Genome Institute (JGI-PGF)"/>
            <person name="Walter F."/>
            <person name="Albersmeier A."/>
            <person name="Kalinowski J."/>
            <person name="Ruckert C."/>
        </authorList>
    </citation>
    <scope>NUCLEOTIDE SEQUENCE</scope>
    <source>
        <strain evidence="5">CGMCC 1.15725</strain>
    </source>
</reference>
<evidence type="ECO:0000256" key="3">
    <source>
        <dbReference type="ARBA" id="ARBA00023163"/>
    </source>
</evidence>
<dbReference type="PANTHER" id="PTHR46796:SF14">
    <property type="entry name" value="TRANSCRIPTIONAL REGULATORY PROTEIN"/>
    <property type="match status" value="1"/>
</dbReference>
<dbReference type="InterPro" id="IPR009057">
    <property type="entry name" value="Homeodomain-like_sf"/>
</dbReference>
<dbReference type="PROSITE" id="PS00041">
    <property type="entry name" value="HTH_ARAC_FAMILY_1"/>
    <property type="match status" value="1"/>
</dbReference>
<gene>
    <name evidence="5" type="ORF">GCM10011611_07970</name>
</gene>
<dbReference type="Pfam" id="PF12833">
    <property type="entry name" value="HTH_18"/>
    <property type="match status" value="1"/>
</dbReference>
<dbReference type="InterPro" id="IPR018060">
    <property type="entry name" value="HTH_AraC"/>
</dbReference>
<dbReference type="SMART" id="SM00342">
    <property type="entry name" value="HTH_ARAC"/>
    <property type="match status" value="1"/>
</dbReference>
<dbReference type="EMBL" id="BMJQ01000002">
    <property type="protein sequence ID" value="GGF04961.1"/>
    <property type="molecule type" value="Genomic_DNA"/>
</dbReference>
<dbReference type="InterPro" id="IPR020449">
    <property type="entry name" value="Tscrpt_reg_AraC-type_HTH"/>
</dbReference>
<dbReference type="SUPFAM" id="SSF46689">
    <property type="entry name" value="Homeodomain-like"/>
    <property type="match status" value="2"/>
</dbReference>
<reference evidence="5" key="2">
    <citation type="submission" date="2020-09" db="EMBL/GenBank/DDBJ databases">
        <authorList>
            <person name="Sun Q."/>
            <person name="Zhou Y."/>
        </authorList>
    </citation>
    <scope>NUCLEOTIDE SEQUENCE</scope>
    <source>
        <strain evidence="5">CGMCC 1.15725</strain>
    </source>
</reference>
<keyword evidence="3" id="KW-0804">Transcription</keyword>
<dbReference type="Proteomes" id="UP000646365">
    <property type="component" value="Unassembled WGS sequence"/>
</dbReference>
<keyword evidence="6" id="KW-1185">Reference proteome</keyword>
<dbReference type="InterPro" id="IPR018062">
    <property type="entry name" value="HTH_AraC-typ_CS"/>
</dbReference>
<evidence type="ECO:0000259" key="4">
    <source>
        <dbReference type="PROSITE" id="PS01124"/>
    </source>
</evidence>
<name>A0A8J3E1T3_9PROT</name>
<dbReference type="InterPro" id="IPR050204">
    <property type="entry name" value="AraC_XylS_family_regulators"/>
</dbReference>
<protein>
    <recommendedName>
        <fullName evidence="4">HTH araC/xylS-type domain-containing protein</fullName>
    </recommendedName>
</protein>
<evidence type="ECO:0000256" key="2">
    <source>
        <dbReference type="ARBA" id="ARBA00023125"/>
    </source>
</evidence>
<proteinExistence type="predicted"/>
<evidence type="ECO:0000256" key="1">
    <source>
        <dbReference type="ARBA" id="ARBA00023015"/>
    </source>
</evidence>
<evidence type="ECO:0000313" key="5">
    <source>
        <dbReference type="EMBL" id="GGF04961.1"/>
    </source>
</evidence>